<evidence type="ECO:0000256" key="7">
    <source>
        <dbReference type="RuleBase" id="RU361187"/>
    </source>
</evidence>
<evidence type="ECO:0000256" key="2">
    <source>
        <dbReference type="ARBA" id="ARBA00022651"/>
    </source>
</evidence>
<evidence type="ECO:0000256" key="4">
    <source>
        <dbReference type="ARBA" id="ARBA00023277"/>
    </source>
</evidence>
<dbReference type="Pfam" id="PF04616">
    <property type="entry name" value="Glyco_hydro_43"/>
    <property type="match status" value="1"/>
</dbReference>
<name>M7NSG4_9BACT</name>
<keyword evidence="9" id="KW-1185">Reference proteome</keyword>
<reference evidence="8 9" key="1">
    <citation type="journal article" date="2013" name="Genome Announc.">
        <title>Draft Genome Sequence of Cesiribacter andamanensis Strain AMV16T, Isolated from a Soil Sample from a Mud Volcano in the Andaman Islands, India.</title>
        <authorList>
            <person name="Shivaji S."/>
            <person name="Ara S."/>
            <person name="Begum Z."/>
            <person name="Srinivas T.N."/>
            <person name="Singh A."/>
            <person name="Kumar Pinnaka A."/>
        </authorList>
    </citation>
    <scope>NUCLEOTIDE SEQUENCE [LARGE SCALE GENOMIC DNA]</scope>
    <source>
        <strain evidence="8 9">AMV16</strain>
    </source>
</reference>
<proteinExistence type="inferred from homology"/>
<dbReference type="eggNOG" id="COG3507">
    <property type="taxonomic scope" value="Bacteria"/>
</dbReference>
<dbReference type="PANTHER" id="PTHR43772:SF2">
    <property type="entry name" value="PUTATIVE (AFU_ORTHOLOGUE AFUA_2G04480)-RELATED"/>
    <property type="match status" value="1"/>
</dbReference>
<comment type="similarity">
    <text evidence="1 7">Belongs to the glycosyl hydrolase 43 family.</text>
</comment>
<dbReference type="InterPro" id="IPR006710">
    <property type="entry name" value="Glyco_hydro_43"/>
</dbReference>
<dbReference type="Gene3D" id="2.115.10.20">
    <property type="entry name" value="Glycosyl hydrolase domain, family 43"/>
    <property type="match status" value="1"/>
</dbReference>
<dbReference type="PANTHER" id="PTHR43772">
    <property type="entry name" value="ENDO-1,4-BETA-XYLANASE"/>
    <property type="match status" value="1"/>
</dbReference>
<keyword evidence="5 7" id="KW-0326">Glycosidase</keyword>
<comment type="caution">
    <text evidence="8">The sequence shown here is derived from an EMBL/GenBank/DDBJ whole genome shotgun (WGS) entry which is preliminary data.</text>
</comment>
<dbReference type="EMBL" id="AODQ01000117">
    <property type="protein sequence ID" value="EMR01419.1"/>
    <property type="molecule type" value="Genomic_DNA"/>
</dbReference>
<accession>M7NSG4</accession>
<evidence type="ECO:0000256" key="1">
    <source>
        <dbReference type="ARBA" id="ARBA00009865"/>
    </source>
</evidence>
<dbReference type="InterPro" id="IPR023296">
    <property type="entry name" value="Glyco_hydro_beta-prop_sf"/>
</dbReference>
<dbReference type="AlphaFoldDB" id="M7NSG4"/>
<dbReference type="SUPFAM" id="SSF75005">
    <property type="entry name" value="Arabinanase/levansucrase/invertase"/>
    <property type="match status" value="1"/>
</dbReference>
<evidence type="ECO:0000313" key="9">
    <source>
        <dbReference type="Proteomes" id="UP000011910"/>
    </source>
</evidence>
<keyword evidence="3 7" id="KW-0378">Hydrolase</keyword>
<dbReference type="EC" id="3.2.1.55" evidence="8"/>
<keyword evidence="4" id="KW-0119">Carbohydrate metabolism</keyword>
<dbReference type="PATRIC" id="fig|1279009.4.peg.3498"/>
<gene>
    <name evidence="8" type="primary">xynD_1</name>
    <name evidence="8" type="ORF">ADICEAN_03453</name>
</gene>
<protein>
    <submittedName>
        <fullName evidence="8">Arabinoxylan arabinofuranohydrolase</fullName>
        <ecNumber evidence="8">3.2.1.55</ecNumber>
    </submittedName>
</protein>
<organism evidence="8 9">
    <name type="scientific">Cesiribacter andamanensis AMV16</name>
    <dbReference type="NCBI Taxonomy" id="1279009"/>
    <lineage>
        <taxon>Bacteria</taxon>
        <taxon>Pseudomonadati</taxon>
        <taxon>Bacteroidota</taxon>
        <taxon>Cytophagia</taxon>
        <taxon>Cytophagales</taxon>
        <taxon>Cesiribacteraceae</taxon>
        <taxon>Cesiribacter</taxon>
    </lineage>
</organism>
<sequence length="395" mass="45250">MRLPDKIITGTEKLVFYRRVRKLGVYPWQVQLIHPGQIQNNSFAAMNASAISLFAIFFACLTACSVGHEKQQTRSEAGVRAGNPVITGWYADPEGVIFDDTYWIFPTYSARYEKQVFLDAFSSKDLVNWQKHERIIDTSRVRWAHKAMWAPSVVKKGRLYFLFFSANDIQTPDRQMWDPAVNTVGEVGGIGVGVASRPEGPYEDYLQKPLIGEVYNGAQPIDQFVYLDEDGQYYMLYGGWGHCNIVKLAPDFRSLLPFEDGTLAKEITPEGYVEGPILFKRGDWYYLMWSEGNWGNHTYRVAYGRSNSLMGPFQKIATVLEADTTVATGAGHHSVINIPDTDDWYMVYHRRPIPNQDRDHRVTCIDRMYFDQEGNILPVRMTIEGVARRLLREEQ</sequence>
<evidence type="ECO:0000256" key="5">
    <source>
        <dbReference type="ARBA" id="ARBA00023295"/>
    </source>
</evidence>
<keyword evidence="2" id="KW-0858">Xylan degradation</keyword>
<keyword evidence="2" id="KW-0624">Polysaccharide degradation</keyword>
<dbReference type="Proteomes" id="UP000011910">
    <property type="component" value="Unassembled WGS sequence"/>
</dbReference>
<dbReference type="InterPro" id="IPR052176">
    <property type="entry name" value="Glycosyl_Hydrlase_43_Enz"/>
</dbReference>
<evidence type="ECO:0000256" key="6">
    <source>
        <dbReference type="PIRSR" id="PIRSR606710-2"/>
    </source>
</evidence>
<evidence type="ECO:0000256" key="3">
    <source>
        <dbReference type="ARBA" id="ARBA00022801"/>
    </source>
</evidence>
<dbReference type="GO" id="GO:0045493">
    <property type="term" value="P:xylan catabolic process"/>
    <property type="evidence" value="ECO:0007669"/>
    <property type="project" value="UniProtKB-KW"/>
</dbReference>
<dbReference type="GO" id="GO:0046556">
    <property type="term" value="F:alpha-L-arabinofuranosidase activity"/>
    <property type="evidence" value="ECO:0007669"/>
    <property type="project" value="UniProtKB-EC"/>
</dbReference>
<evidence type="ECO:0000313" key="8">
    <source>
        <dbReference type="EMBL" id="EMR01419.1"/>
    </source>
</evidence>
<dbReference type="STRING" id="1279009.ADICEAN_03453"/>
<feature type="site" description="Important for catalytic activity, responsible for pKa modulation of the active site Glu and correct orientation of both the proton donor and substrate" evidence="6">
    <location>
        <position position="222"/>
    </location>
</feature>
<dbReference type="CDD" id="cd18827">
    <property type="entry name" value="GH43_XlnD-like"/>
    <property type="match status" value="1"/>
</dbReference>